<evidence type="ECO:0000313" key="1">
    <source>
        <dbReference type="EMBL" id="KKK97835.1"/>
    </source>
</evidence>
<feature type="non-terminal residue" evidence="1">
    <location>
        <position position="82"/>
    </location>
</feature>
<protein>
    <recommendedName>
        <fullName evidence="2">Cache domain-containing protein</fullName>
    </recommendedName>
</protein>
<dbReference type="AlphaFoldDB" id="A0A0F9AHS9"/>
<proteinExistence type="predicted"/>
<dbReference type="CDD" id="cd18773">
    <property type="entry name" value="PDC1_HK_sensor"/>
    <property type="match status" value="1"/>
</dbReference>
<name>A0A0F9AHS9_9ZZZZ</name>
<gene>
    <name evidence="1" type="ORF">LCGC14_2648750</name>
</gene>
<evidence type="ECO:0008006" key="2">
    <source>
        <dbReference type="Google" id="ProtNLM"/>
    </source>
</evidence>
<sequence>MASSLSSVAKAEIEEYTFGHSYGEDLSDKVYYTYAYAERDNEEYTFLSDMEWDDMTMEDFVAITVSSPVYNESGTFVGIVVF</sequence>
<organism evidence="1">
    <name type="scientific">marine sediment metagenome</name>
    <dbReference type="NCBI Taxonomy" id="412755"/>
    <lineage>
        <taxon>unclassified sequences</taxon>
        <taxon>metagenomes</taxon>
        <taxon>ecological metagenomes</taxon>
    </lineage>
</organism>
<comment type="caution">
    <text evidence="1">The sequence shown here is derived from an EMBL/GenBank/DDBJ whole genome shotgun (WGS) entry which is preliminary data.</text>
</comment>
<dbReference type="EMBL" id="LAZR01045872">
    <property type="protein sequence ID" value="KKK97835.1"/>
    <property type="molecule type" value="Genomic_DNA"/>
</dbReference>
<accession>A0A0F9AHS9</accession>
<reference evidence="1" key="1">
    <citation type="journal article" date="2015" name="Nature">
        <title>Complex archaea that bridge the gap between prokaryotes and eukaryotes.</title>
        <authorList>
            <person name="Spang A."/>
            <person name="Saw J.H."/>
            <person name="Jorgensen S.L."/>
            <person name="Zaremba-Niedzwiedzka K."/>
            <person name="Martijn J."/>
            <person name="Lind A.E."/>
            <person name="van Eijk R."/>
            <person name="Schleper C."/>
            <person name="Guy L."/>
            <person name="Ettema T.J."/>
        </authorList>
    </citation>
    <scope>NUCLEOTIDE SEQUENCE</scope>
</reference>